<accession>A0A1Z2XTN6</accession>
<gene>
    <name evidence="1" type="ORF">ADH66_14370</name>
    <name evidence="2" type="ORF">I5Q82_04740</name>
</gene>
<proteinExistence type="predicted"/>
<protein>
    <recommendedName>
        <fullName evidence="5">Holin</fullName>
    </recommendedName>
</protein>
<name>A0A1Z2XTN6_9FIRM</name>
<evidence type="ECO:0000313" key="4">
    <source>
        <dbReference type="Proteomes" id="UP000596035"/>
    </source>
</evidence>
<reference evidence="1" key="1">
    <citation type="journal article" date="2017" name="Genome Announc.">
        <title>High-Quality Whole-Genome Sequences of the Oligo-Mouse-Microbiota Bacterial Community.</title>
        <authorList>
            <person name="Garzetti D."/>
            <person name="Brugiroux S."/>
            <person name="Bunk B."/>
            <person name="Pukall R."/>
            <person name="McCoy K.D."/>
            <person name="Macpherson A.J."/>
            <person name="Stecher B."/>
        </authorList>
    </citation>
    <scope>NUCLEOTIDE SEQUENCE</scope>
    <source>
        <strain evidence="1">KB18</strain>
    </source>
</reference>
<reference evidence="3" key="2">
    <citation type="submission" date="2017-05" db="EMBL/GenBank/DDBJ databases">
        <title>Improved OligoMM genomes.</title>
        <authorList>
            <person name="Garzetti D."/>
        </authorList>
    </citation>
    <scope>NUCLEOTIDE SEQUENCE [LARGE SCALE GENOMIC DNA]</scope>
    <source>
        <strain evidence="3">KB18</strain>
    </source>
</reference>
<organism evidence="2 4">
    <name type="scientific">Acutalibacter muris</name>
    <dbReference type="NCBI Taxonomy" id="1796620"/>
    <lineage>
        <taxon>Bacteria</taxon>
        <taxon>Bacillati</taxon>
        <taxon>Bacillota</taxon>
        <taxon>Clostridia</taxon>
        <taxon>Eubacteriales</taxon>
        <taxon>Acutalibacteraceae</taxon>
        <taxon>Acutalibacter</taxon>
    </lineage>
</organism>
<evidence type="ECO:0000313" key="1">
    <source>
        <dbReference type="EMBL" id="ASB41741.1"/>
    </source>
</evidence>
<reference evidence="2 4" key="3">
    <citation type="submission" date="2020-11" db="EMBL/GenBank/DDBJ databases">
        <title>Closed and high quality bacterial genomes of the OMM12 community.</title>
        <authorList>
            <person name="Marbouty M."/>
            <person name="Lamy-Besnier Q."/>
            <person name="Debarbieux L."/>
            <person name="Koszul R."/>
        </authorList>
    </citation>
    <scope>NUCLEOTIDE SEQUENCE [LARGE SCALE GENOMIC DNA]</scope>
    <source>
        <strain evidence="2 4">KB18</strain>
    </source>
</reference>
<keyword evidence="3" id="KW-1185">Reference proteome</keyword>
<dbReference type="AlphaFoldDB" id="A0A1Z2XTN6"/>
<dbReference type="Proteomes" id="UP000196710">
    <property type="component" value="Chromosome"/>
</dbReference>
<sequence length="136" mass="14614">MNEFIAILLQAVLVAAVPVCAAIIGNGIKALADYLAQKSESDEAKRFLVAVADAVSTAVTYTSQTYVDALKKSGEFTKENQEGALKVAIAKAKTLLTEEAIKYLEGAYGSLERYLEGRIEAEVRNQKMGVITLGKI</sequence>
<dbReference type="EMBL" id="CP021422">
    <property type="protein sequence ID" value="ASB41741.1"/>
    <property type="molecule type" value="Genomic_DNA"/>
</dbReference>
<evidence type="ECO:0000313" key="3">
    <source>
        <dbReference type="Proteomes" id="UP000196710"/>
    </source>
</evidence>
<dbReference type="RefSeq" id="WP_066539326.1">
    <property type="nucleotide sequence ID" value="NZ_CP021422.1"/>
</dbReference>
<dbReference type="KEGG" id="amur:ADH66_14370"/>
<evidence type="ECO:0000313" key="2">
    <source>
        <dbReference type="EMBL" id="QQR31007.1"/>
    </source>
</evidence>
<evidence type="ECO:0008006" key="5">
    <source>
        <dbReference type="Google" id="ProtNLM"/>
    </source>
</evidence>
<dbReference type="EMBL" id="CP065321">
    <property type="protein sequence ID" value="QQR31007.1"/>
    <property type="molecule type" value="Genomic_DNA"/>
</dbReference>
<dbReference type="Proteomes" id="UP000596035">
    <property type="component" value="Chromosome"/>
</dbReference>